<gene>
    <name evidence="8" type="ORF">BGZ80_003243</name>
</gene>
<proteinExistence type="inferred from homology"/>
<evidence type="ECO:0000256" key="1">
    <source>
        <dbReference type="ARBA" id="ARBA00007992"/>
    </source>
</evidence>
<evidence type="ECO:0000256" key="6">
    <source>
        <dbReference type="SAM" id="Phobius"/>
    </source>
</evidence>
<dbReference type="PANTHER" id="PTHR47356">
    <property type="entry name" value="FAD-DEPENDENT MONOOXYGENASE ASQG-RELATED"/>
    <property type="match status" value="1"/>
</dbReference>
<dbReference type="InterPro" id="IPR050562">
    <property type="entry name" value="FAD_mOase_fung"/>
</dbReference>
<dbReference type="PANTHER" id="PTHR47356:SF2">
    <property type="entry name" value="FAD-BINDING DOMAIN-CONTAINING PROTEIN-RELATED"/>
    <property type="match status" value="1"/>
</dbReference>
<accession>A0A9P6N2B1</accession>
<keyword evidence="3" id="KW-0274">FAD</keyword>
<feature type="transmembrane region" description="Helical" evidence="6">
    <location>
        <begin position="39"/>
        <end position="58"/>
    </location>
</feature>
<protein>
    <recommendedName>
        <fullName evidence="7">FAD-binding domain-containing protein</fullName>
    </recommendedName>
</protein>
<comment type="caution">
    <text evidence="8">The sequence shown here is derived from an EMBL/GenBank/DDBJ whole genome shotgun (WGS) entry which is preliminary data.</text>
</comment>
<evidence type="ECO:0000313" key="9">
    <source>
        <dbReference type="Proteomes" id="UP000703661"/>
    </source>
</evidence>
<keyword evidence="9" id="KW-1185">Reference proteome</keyword>
<dbReference type="PRINTS" id="PR00420">
    <property type="entry name" value="RNGMNOXGNASE"/>
</dbReference>
<dbReference type="GO" id="GO:0071949">
    <property type="term" value="F:FAD binding"/>
    <property type="evidence" value="ECO:0007669"/>
    <property type="project" value="InterPro"/>
</dbReference>
<organism evidence="8 9">
    <name type="scientific">Entomortierella chlamydospora</name>
    <dbReference type="NCBI Taxonomy" id="101097"/>
    <lineage>
        <taxon>Eukaryota</taxon>
        <taxon>Fungi</taxon>
        <taxon>Fungi incertae sedis</taxon>
        <taxon>Mucoromycota</taxon>
        <taxon>Mortierellomycotina</taxon>
        <taxon>Mortierellomycetes</taxon>
        <taxon>Mortierellales</taxon>
        <taxon>Mortierellaceae</taxon>
        <taxon>Entomortierella</taxon>
    </lineage>
</organism>
<dbReference type="GO" id="GO:0004497">
    <property type="term" value="F:monooxygenase activity"/>
    <property type="evidence" value="ECO:0007669"/>
    <property type="project" value="InterPro"/>
</dbReference>
<keyword evidence="2" id="KW-0285">Flavoprotein</keyword>
<evidence type="ECO:0000256" key="4">
    <source>
        <dbReference type="ARBA" id="ARBA00023002"/>
    </source>
</evidence>
<feature type="domain" description="FAD-binding" evidence="7">
    <location>
        <begin position="7"/>
        <end position="244"/>
    </location>
</feature>
<dbReference type="InterPro" id="IPR036188">
    <property type="entry name" value="FAD/NAD-bd_sf"/>
</dbReference>
<keyword evidence="6" id="KW-0812">Transmembrane</keyword>
<reference evidence="8" key="1">
    <citation type="journal article" date="2020" name="Fungal Divers.">
        <title>Resolving the Mortierellaceae phylogeny through synthesis of multi-gene phylogenetics and phylogenomics.</title>
        <authorList>
            <person name="Vandepol N."/>
            <person name="Liber J."/>
            <person name="Desiro A."/>
            <person name="Na H."/>
            <person name="Kennedy M."/>
            <person name="Barry K."/>
            <person name="Grigoriev I.V."/>
            <person name="Miller A.N."/>
            <person name="O'Donnell K."/>
            <person name="Stajich J.E."/>
            <person name="Bonito G."/>
        </authorList>
    </citation>
    <scope>NUCLEOTIDE SEQUENCE</scope>
    <source>
        <strain evidence="8">NRRL 2769</strain>
    </source>
</reference>
<evidence type="ECO:0000259" key="7">
    <source>
        <dbReference type="Pfam" id="PF01494"/>
    </source>
</evidence>
<dbReference type="InterPro" id="IPR002938">
    <property type="entry name" value="FAD-bd"/>
</dbReference>
<keyword evidence="6" id="KW-0472">Membrane</keyword>
<evidence type="ECO:0000256" key="3">
    <source>
        <dbReference type="ARBA" id="ARBA00022827"/>
    </source>
</evidence>
<dbReference type="SUPFAM" id="SSF51905">
    <property type="entry name" value="FAD/NAD(P)-binding domain"/>
    <property type="match status" value="1"/>
</dbReference>
<dbReference type="Gene3D" id="3.50.50.60">
    <property type="entry name" value="FAD/NAD(P)-binding domain"/>
    <property type="match status" value="1"/>
</dbReference>
<dbReference type="Pfam" id="PF01494">
    <property type="entry name" value="FAD_binding_3"/>
    <property type="match status" value="2"/>
</dbReference>
<evidence type="ECO:0000256" key="2">
    <source>
        <dbReference type="ARBA" id="ARBA00022630"/>
    </source>
</evidence>
<dbReference type="OrthoDB" id="655030at2759"/>
<feature type="domain" description="FAD-binding" evidence="7">
    <location>
        <begin position="277"/>
        <end position="323"/>
    </location>
</feature>
<comment type="similarity">
    <text evidence="1">Belongs to the paxM FAD-dependent monooxygenase family.</text>
</comment>
<keyword evidence="6" id="KW-1133">Transmembrane helix</keyword>
<evidence type="ECO:0000256" key="5">
    <source>
        <dbReference type="SAM" id="MobiDB-lite"/>
    </source>
</evidence>
<keyword evidence="4" id="KW-0560">Oxidoreductase</keyword>
<feature type="region of interest" description="Disordered" evidence="5">
    <location>
        <begin position="451"/>
        <end position="477"/>
    </location>
</feature>
<sequence>MPSGSSTKVIIAGGGLGGLVLAILLQRAGIDYFILEQSVIIRPLGTVVVISAMVSPLMEQLGLLDEIESHSKPFGGITFLQDDHSFVGKIVLNNKKAIDQKERYGYYDQCIPRPDLYNIFLSRIPKERLKLGKRLVSFQNVHSSNDGENVNLYSTLSSPSERVMVRCSDGTYYYGDVLVGADGASSSVRQSLFRQMKEEGTLPKVDQEEQQFRQSWFMPVSGDRYSWLVTRTLEKPITINSGNSNLSEWGPVATGPGEATVGDLIDNTERHLIYKVMLEERTFRTWHGGRTVLIGDACHKSVPFMGKGAGESMLDAVVLASLLYDMPSSPTDPSTPSFKDYDALQDVFRQYYLTRADAAKEAVGVSSLFASLLVKEGWVGHVMRKAFFGLTTGRMARSKLDKFGYQKIQASFLPQVRHQGSSPCRPHVVSKRPVIGAGYYYTDDEIDDENYTISTEGKDGSNAEGDAEGTRSIGGSSLGRLKGIAEDQVFDHAVVDEFLTGVRPPNPVFT</sequence>
<dbReference type="AlphaFoldDB" id="A0A9P6N2B1"/>
<evidence type="ECO:0000313" key="8">
    <source>
        <dbReference type="EMBL" id="KAG0020988.1"/>
    </source>
</evidence>
<name>A0A9P6N2B1_9FUNG</name>
<dbReference type="Proteomes" id="UP000703661">
    <property type="component" value="Unassembled WGS sequence"/>
</dbReference>
<feature type="transmembrane region" description="Helical" evidence="6">
    <location>
        <begin position="6"/>
        <end position="27"/>
    </location>
</feature>
<dbReference type="EMBL" id="JAAAID010000185">
    <property type="protein sequence ID" value="KAG0020988.1"/>
    <property type="molecule type" value="Genomic_DNA"/>
</dbReference>